<evidence type="ECO:0000259" key="15">
    <source>
        <dbReference type="SMART" id="SM01024"/>
    </source>
</evidence>
<keyword evidence="6" id="KW-0378">Hydrolase</keyword>
<dbReference type="InterPro" id="IPR050747">
    <property type="entry name" value="Mitochondrial_chaperone_BCS1"/>
</dbReference>
<protein>
    <recommendedName>
        <fullName evidence="18">AAA+ ATPase domain-containing protein</fullName>
    </recommendedName>
</protein>
<evidence type="ECO:0000256" key="9">
    <source>
        <dbReference type="ARBA" id="ARBA00023128"/>
    </source>
</evidence>
<dbReference type="InterPro" id="IPR003593">
    <property type="entry name" value="AAA+_ATPase"/>
</dbReference>
<evidence type="ECO:0000256" key="8">
    <source>
        <dbReference type="ARBA" id="ARBA00022989"/>
    </source>
</evidence>
<evidence type="ECO:0000256" key="6">
    <source>
        <dbReference type="ARBA" id="ARBA00022801"/>
    </source>
</evidence>
<keyword evidence="17" id="KW-1185">Reference proteome</keyword>
<dbReference type="SMART" id="SM01024">
    <property type="entry name" value="BCS1_N"/>
    <property type="match status" value="1"/>
</dbReference>
<organism evidence="16 17">
    <name type="scientific">Kwoniella pini CBS 10737</name>
    <dbReference type="NCBI Taxonomy" id="1296096"/>
    <lineage>
        <taxon>Eukaryota</taxon>
        <taxon>Fungi</taxon>
        <taxon>Dikarya</taxon>
        <taxon>Basidiomycota</taxon>
        <taxon>Agaricomycotina</taxon>
        <taxon>Tremellomycetes</taxon>
        <taxon>Tremellales</taxon>
        <taxon>Cryptococcaceae</taxon>
        <taxon>Kwoniella</taxon>
    </lineage>
</organism>
<comment type="catalytic activity">
    <reaction evidence="11">
        <text>ATP + H2O = ADP + phosphate + H(+)</text>
        <dbReference type="Rhea" id="RHEA:13065"/>
        <dbReference type="ChEBI" id="CHEBI:15377"/>
        <dbReference type="ChEBI" id="CHEBI:15378"/>
        <dbReference type="ChEBI" id="CHEBI:30616"/>
        <dbReference type="ChEBI" id="CHEBI:43474"/>
        <dbReference type="ChEBI" id="CHEBI:456216"/>
    </reaction>
    <physiologicalReaction direction="left-to-right" evidence="11">
        <dbReference type="Rhea" id="RHEA:13066"/>
    </physiologicalReaction>
</comment>
<keyword evidence="5" id="KW-0999">Mitochondrion inner membrane</keyword>
<dbReference type="EMBL" id="CP144525">
    <property type="protein sequence ID" value="WWC71237.1"/>
    <property type="molecule type" value="Genomic_DNA"/>
</dbReference>
<dbReference type="GeneID" id="30172270"/>
<evidence type="ECO:0000256" key="7">
    <source>
        <dbReference type="ARBA" id="ARBA00022840"/>
    </source>
</evidence>
<evidence type="ECO:0000256" key="5">
    <source>
        <dbReference type="ARBA" id="ARBA00022792"/>
    </source>
</evidence>
<evidence type="ECO:0000259" key="14">
    <source>
        <dbReference type="SMART" id="SM00382"/>
    </source>
</evidence>
<evidence type="ECO:0008006" key="18">
    <source>
        <dbReference type="Google" id="ProtNLM"/>
    </source>
</evidence>
<keyword evidence="3" id="KW-0812">Transmembrane</keyword>
<sequence length="681" mass="76391">MGTINFLRRLLATLLGGFQDSPLLLDGFRVAMAGMFFEFSRRFSNGILAKLFDSIYLTAIISSDDEAYDWIQYYMNIQAPIIYDNSIPTSSSLTEAEHQNMYSLKTTLKEIVWPMGKAAPRQIMISTGVGNNRISIPPWMDGAAYESTDSLDENEEMERDVRLNIEPSSGDTRLIKFNGQSIRFVIKPDESRGNVTTHQRKWLIMWTFLGTHDTFTSLTQEARRLYITKISKRTISIFSPDPGNRWYRSASRPMRSWDSIILPHGVKEWLLTDTSEFLAEREYYEQRGVPHRRGYLLYGEPGSGKSSLISALAAKLKLDIYIINLGSRMIDDDSLNSLLRSCPSRCLLLMEDIDCAFSKRQSSTQSEGTSENGENQSNEANPIEENHMAMPNINPRLVNKRGRQGHFAGMGMSEPGSSVTLSGLLNALDGVASSEGRLLFCTTNWKDKIDPALSRNGRCDVWIEFSHATRAQAKDLFVHFYKNDSNPYNNNQNNIPDLADTNHEVEIKTMAISPNRLSSLAEQFASAIPLNKVSVSALQGYLIRHKRNPVEAVEGVKQWVETGFGQGPTMFLKDGKLEMKDLKPSPNRTSSETISLPNHEVNPKVIDLNALNNSVLRSHDQIGNRPSAQLSKEADFKDLVVNGKGIENIPNGHVVNPNEGLMKRARTHLRVLSRSKMGSAS</sequence>
<evidence type="ECO:0000313" key="17">
    <source>
        <dbReference type="Proteomes" id="UP000094020"/>
    </source>
</evidence>
<evidence type="ECO:0000256" key="3">
    <source>
        <dbReference type="ARBA" id="ARBA00022692"/>
    </source>
</evidence>
<dbReference type="GO" id="GO:0016887">
    <property type="term" value="F:ATP hydrolysis activity"/>
    <property type="evidence" value="ECO:0007669"/>
    <property type="project" value="InterPro"/>
</dbReference>
<gene>
    <name evidence="16" type="ORF">I206_105190</name>
</gene>
<feature type="domain" description="AAA+ ATPase" evidence="14">
    <location>
        <begin position="291"/>
        <end position="467"/>
    </location>
</feature>
<evidence type="ECO:0000256" key="10">
    <source>
        <dbReference type="ARBA" id="ARBA00023136"/>
    </source>
</evidence>
<evidence type="ECO:0000256" key="4">
    <source>
        <dbReference type="ARBA" id="ARBA00022741"/>
    </source>
</evidence>
<dbReference type="Gene3D" id="3.40.50.300">
    <property type="entry name" value="P-loop containing nucleotide triphosphate hydrolases"/>
    <property type="match status" value="1"/>
</dbReference>
<comment type="similarity">
    <text evidence="2">Belongs to the AAA ATPase family. BCS1 subfamily.</text>
</comment>
<accession>A0AAJ8L8W2</accession>
<dbReference type="PROSITE" id="PS00674">
    <property type="entry name" value="AAA"/>
    <property type="match status" value="1"/>
</dbReference>
<proteinExistence type="inferred from homology"/>
<keyword evidence="10" id="KW-0472">Membrane</keyword>
<keyword evidence="9" id="KW-0496">Mitochondrion</keyword>
<dbReference type="Pfam" id="PF25426">
    <property type="entry name" value="AAA_lid_BCS1"/>
    <property type="match status" value="1"/>
</dbReference>
<evidence type="ECO:0000256" key="1">
    <source>
        <dbReference type="ARBA" id="ARBA00004434"/>
    </source>
</evidence>
<dbReference type="KEGG" id="kpin:30172270"/>
<keyword evidence="8" id="KW-1133">Transmembrane helix</keyword>
<name>A0AAJ8L8W2_9TREE</name>
<reference evidence="16" key="1">
    <citation type="submission" date="2013-07" db="EMBL/GenBank/DDBJ databases">
        <authorList>
            <consortium name="The Broad Institute Genome Sequencing Platform"/>
            <person name="Cuomo C."/>
            <person name="Litvintseva A."/>
            <person name="Chen Y."/>
            <person name="Heitman J."/>
            <person name="Sun S."/>
            <person name="Springer D."/>
            <person name="Dromer F."/>
            <person name="Young S.K."/>
            <person name="Zeng Q."/>
            <person name="Gargeya S."/>
            <person name="Fitzgerald M."/>
            <person name="Abouelleil A."/>
            <person name="Alvarado L."/>
            <person name="Berlin A.M."/>
            <person name="Chapman S.B."/>
            <person name="Dewar J."/>
            <person name="Goldberg J."/>
            <person name="Griggs A."/>
            <person name="Gujja S."/>
            <person name="Hansen M."/>
            <person name="Howarth C."/>
            <person name="Imamovic A."/>
            <person name="Larimer J."/>
            <person name="McCowan C."/>
            <person name="Murphy C."/>
            <person name="Pearson M."/>
            <person name="Priest M."/>
            <person name="Roberts A."/>
            <person name="Saif S."/>
            <person name="Shea T."/>
            <person name="Sykes S."/>
            <person name="Wortman J."/>
            <person name="Nusbaum C."/>
            <person name="Birren B."/>
        </authorList>
    </citation>
    <scope>NUCLEOTIDE SEQUENCE</scope>
    <source>
        <strain evidence="16">CBS 10737</strain>
    </source>
</reference>
<feature type="compositionally biased region" description="Polar residues" evidence="13">
    <location>
        <begin position="360"/>
        <end position="380"/>
    </location>
</feature>
<dbReference type="InterPro" id="IPR057495">
    <property type="entry name" value="AAA_lid_BCS1"/>
</dbReference>
<dbReference type="Pfam" id="PF08740">
    <property type="entry name" value="BCS1_N"/>
    <property type="match status" value="1"/>
</dbReference>
<reference evidence="16" key="2">
    <citation type="submission" date="2024-02" db="EMBL/GenBank/DDBJ databases">
        <title>Comparative genomics of Cryptococcus and Kwoniella reveals pathogenesis evolution and contrasting modes of karyotype evolution via chromosome fusion or intercentromeric recombination.</title>
        <authorList>
            <person name="Coelho M.A."/>
            <person name="David-Palma M."/>
            <person name="Shea T."/>
            <person name="Bowers K."/>
            <person name="McGinley-Smith S."/>
            <person name="Mohammad A.W."/>
            <person name="Gnirke A."/>
            <person name="Yurkov A.M."/>
            <person name="Nowrousian M."/>
            <person name="Sun S."/>
            <person name="Cuomo C.A."/>
            <person name="Heitman J."/>
        </authorList>
    </citation>
    <scope>NUCLEOTIDE SEQUENCE</scope>
    <source>
        <strain evidence="16">CBS 10737</strain>
    </source>
</reference>
<keyword evidence="7 12" id="KW-0067">ATP-binding</keyword>
<evidence type="ECO:0000256" key="13">
    <source>
        <dbReference type="SAM" id="MobiDB-lite"/>
    </source>
</evidence>
<evidence type="ECO:0000256" key="12">
    <source>
        <dbReference type="RuleBase" id="RU003651"/>
    </source>
</evidence>
<dbReference type="RefSeq" id="XP_070059175.1">
    <property type="nucleotide sequence ID" value="XM_070203074.1"/>
</dbReference>
<evidence type="ECO:0000256" key="2">
    <source>
        <dbReference type="ARBA" id="ARBA00007448"/>
    </source>
</evidence>
<dbReference type="InterPro" id="IPR003959">
    <property type="entry name" value="ATPase_AAA_core"/>
</dbReference>
<dbReference type="AlphaFoldDB" id="A0AAJ8L8W2"/>
<evidence type="ECO:0000313" key="16">
    <source>
        <dbReference type="EMBL" id="WWC71237.1"/>
    </source>
</evidence>
<dbReference type="InterPro" id="IPR027417">
    <property type="entry name" value="P-loop_NTPase"/>
</dbReference>
<dbReference type="SUPFAM" id="SSF52540">
    <property type="entry name" value="P-loop containing nucleoside triphosphate hydrolases"/>
    <property type="match status" value="1"/>
</dbReference>
<comment type="subcellular location">
    <subcellularLocation>
        <location evidence="1">Mitochondrion inner membrane</location>
        <topology evidence="1">Single-pass membrane protein</topology>
    </subcellularLocation>
</comment>
<dbReference type="InterPro" id="IPR003960">
    <property type="entry name" value="ATPase_AAA_CS"/>
</dbReference>
<dbReference type="GO" id="GO:0005524">
    <property type="term" value="F:ATP binding"/>
    <property type="evidence" value="ECO:0007669"/>
    <property type="project" value="UniProtKB-KW"/>
</dbReference>
<feature type="domain" description="BCS1 N-terminal" evidence="15">
    <location>
        <begin position="31"/>
        <end position="260"/>
    </location>
</feature>
<dbReference type="InterPro" id="IPR014851">
    <property type="entry name" value="BCS1_N"/>
</dbReference>
<feature type="region of interest" description="Disordered" evidence="13">
    <location>
        <begin position="360"/>
        <end position="386"/>
    </location>
</feature>
<dbReference type="PANTHER" id="PTHR23070">
    <property type="entry name" value="BCS1 AAA-TYPE ATPASE"/>
    <property type="match status" value="1"/>
</dbReference>
<evidence type="ECO:0000256" key="11">
    <source>
        <dbReference type="ARBA" id="ARBA00048778"/>
    </source>
</evidence>
<dbReference type="Pfam" id="PF00004">
    <property type="entry name" value="AAA"/>
    <property type="match status" value="2"/>
</dbReference>
<dbReference type="SMART" id="SM00382">
    <property type="entry name" value="AAA"/>
    <property type="match status" value="1"/>
</dbReference>
<keyword evidence="4 12" id="KW-0547">Nucleotide-binding</keyword>
<dbReference type="Proteomes" id="UP000094020">
    <property type="component" value="Chromosome 7"/>
</dbReference>
<dbReference type="GO" id="GO:0005743">
    <property type="term" value="C:mitochondrial inner membrane"/>
    <property type="evidence" value="ECO:0007669"/>
    <property type="project" value="UniProtKB-SubCell"/>
</dbReference>